<dbReference type="InterPro" id="IPR008964">
    <property type="entry name" value="Invasin/intimin_cell_adhesion"/>
</dbReference>
<dbReference type="Gene3D" id="2.60.40.1080">
    <property type="match status" value="1"/>
</dbReference>
<proteinExistence type="predicted"/>
<evidence type="ECO:0000313" key="2">
    <source>
        <dbReference type="EMBL" id="OUM06606.1"/>
    </source>
</evidence>
<dbReference type="AlphaFoldDB" id="A0A244EQ70"/>
<dbReference type="SUPFAM" id="SSF49373">
    <property type="entry name" value="Invasin/intimin cell-adhesion fragments"/>
    <property type="match status" value="1"/>
</dbReference>
<gene>
    <name evidence="2" type="ORF">BW686_15480</name>
</gene>
<accession>A0A244EQ70</accession>
<evidence type="ECO:0000259" key="1">
    <source>
        <dbReference type="Pfam" id="PF02368"/>
    </source>
</evidence>
<evidence type="ECO:0000313" key="3">
    <source>
        <dbReference type="Proteomes" id="UP000195128"/>
    </source>
</evidence>
<dbReference type="Pfam" id="PF02368">
    <property type="entry name" value="Big_2"/>
    <property type="match status" value="1"/>
</dbReference>
<sequence>MSNGVLPTVSLNAPVEVELNVWPGARPGYRYQLHVDDSFIGPQEEILDTQRPGDVLRLEIPKGVLKEGHHSVAYAIENPENMFVEFSESTLISVDLTSPGTPILAPLILPIQIQDGLTSEELENMGDVLTGIIAGYNGMQEGDVIHTYWNGIPGPMAVVSKDDMGLKQIRVDFVRSFLARIGDIEAPVHYTITDLAGNLSIESEPLRVKLQLATMTPLPIPTVKEATGSTLDPGDALSGATVVISASANLKTGDQVIVQWQGPKGSDTKEKTLTSAEAGKALEMLFAAVLVAANAGQTVAVSYVVNRTNGRVQVSDTLALQVLDGLTELPAPRMDTVGEDGVVTPSLIPDSGATVRVRYPGMGAQDSVVVNWRGASSHDTAAQVASGSELQFSVPKALISASAGGSATVTYTVTRAGKPTVSASLTLNVRQELVLDTSPVTLAGKIYLLTSYPDLLPDFPADTTVLRQASGGLAPYTYVSDNPLVAKVDANGLVSVRGKGTATITATDSLGESKGYQVTVTGVIHCLGVGSGSYAQMNSAVVKNGARIPSIHELVEIYNTYGNRWPMGNGNYWSSTVSSAGIAGWNWYYVKNLVTGGNFKLKSHNASLGVGIK</sequence>
<feature type="domain" description="BIG2" evidence="1">
    <location>
        <begin position="476"/>
        <end position="513"/>
    </location>
</feature>
<comment type="caution">
    <text evidence="2">The sequence shown here is derived from an EMBL/GenBank/DDBJ whole genome shotgun (WGS) entry which is preliminary data.</text>
</comment>
<organism evidence="2 3">
    <name type="scientific">Pseudomonas syringae</name>
    <dbReference type="NCBI Taxonomy" id="317"/>
    <lineage>
        <taxon>Bacteria</taxon>
        <taxon>Pseudomonadati</taxon>
        <taxon>Pseudomonadota</taxon>
        <taxon>Gammaproteobacteria</taxon>
        <taxon>Pseudomonadales</taxon>
        <taxon>Pseudomonadaceae</taxon>
        <taxon>Pseudomonas</taxon>
    </lineage>
</organism>
<protein>
    <recommendedName>
        <fullName evidence="1">BIG2 domain-containing protein</fullName>
    </recommendedName>
</protein>
<name>A0A244EQ70_PSESX</name>
<dbReference type="EMBL" id="MTSA01000011">
    <property type="protein sequence ID" value="OUM06606.1"/>
    <property type="molecule type" value="Genomic_DNA"/>
</dbReference>
<reference evidence="2 3" key="1">
    <citation type="submission" date="2017-01" db="EMBL/GenBank/DDBJ databases">
        <authorList>
            <person name="Mah S.A."/>
            <person name="Swanson W.J."/>
            <person name="Moy G.W."/>
            <person name="Vacquier V.D."/>
        </authorList>
    </citation>
    <scope>NUCLEOTIDE SEQUENCE [LARGE SCALE GENOMIC DNA]</scope>
    <source>
        <strain evidence="2">PDD-32b-74</strain>
    </source>
</reference>
<dbReference type="InterPro" id="IPR003343">
    <property type="entry name" value="Big_2"/>
</dbReference>
<dbReference type="Proteomes" id="UP000195128">
    <property type="component" value="Unassembled WGS sequence"/>
</dbReference>